<dbReference type="Proteomes" id="UP001190926">
    <property type="component" value="Unassembled WGS sequence"/>
</dbReference>
<comment type="caution">
    <text evidence="3">The sequence shown here is derived from an EMBL/GenBank/DDBJ whole genome shotgun (WGS) entry which is preliminary data.</text>
</comment>
<accession>A0AAD4JDB6</accession>
<dbReference type="Gene3D" id="3.40.50.2300">
    <property type="match status" value="1"/>
</dbReference>
<dbReference type="SMART" id="SM00950">
    <property type="entry name" value="Piwi"/>
    <property type="match status" value="1"/>
</dbReference>
<dbReference type="GO" id="GO:0003723">
    <property type="term" value="F:RNA binding"/>
    <property type="evidence" value="ECO:0007669"/>
    <property type="project" value="InterPro"/>
</dbReference>
<keyword evidence="1" id="KW-0540">Nuclease</keyword>
<sequence>MGLMLIYNYTITITFFENSIKHPYQLLKQNGRWDFFNKTKLFEPVKIERWAAVNFSASCNLRSICSDFSIYASMKGIHMNAPYAIIEESPQSRHSPPTIRLGGLNSLLAMEHSPPNPGPLVSRVPTLIVGMDVSHGSPGRDVASIAAVVGSRQWPLISKYRAAVRSQPAKSEMIDGLFKPVSATEDQGIFRELLEDFYRSSKHKKPDQIIIFRDGVSESQFNQVLNVELEQIIEACKFLDEEWNPKFLLAVAQKKHHTKIFNADITVNVPPGTVIDNGICHPRNNDFYMCAQTHAGMIGPTRPTHYHVLHDELRYSPDDFQEFVHSLSYMYQRSTTATSVVAPICYAHLAAAQEHDDLANFFPLNLEGGWNLNGFNVNTGMPVEPICETAEAFNIKVFNAYTQDLRDLMERNWPNRHAPASIKRYCDFGTSEWERHGVNLYKEAETYFFYTSLAAHDLFNAHGQDFGIGRLIANNNQRIPYHPLTAAQVSQHLRGVLGVEVLLVGESIWDDNGILFGYYISEVRIFYDRWLEIMINALNHSREG</sequence>
<gene>
    <name evidence="3" type="ORF">C2S53_010987</name>
</gene>
<protein>
    <submittedName>
        <fullName evidence="3">Argonaute family protein</fullName>
    </submittedName>
</protein>
<dbReference type="PANTHER" id="PTHR22891">
    <property type="entry name" value="EUKARYOTIC TRANSLATION INITIATION FACTOR 2C"/>
    <property type="match status" value="1"/>
</dbReference>
<organism evidence="3 4">
    <name type="scientific">Perilla frutescens var. hirtella</name>
    <name type="common">Perilla citriodora</name>
    <name type="synonym">Perilla setoyensis</name>
    <dbReference type="NCBI Taxonomy" id="608512"/>
    <lineage>
        <taxon>Eukaryota</taxon>
        <taxon>Viridiplantae</taxon>
        <taxon>Streptophyta</taxon>
        <taxon>Embryophyta</taxon>
        <taxon>Tracheophyta</taxon>
        <taxon>Spermatophyta</taxon>
        <taxon>Magnoliopsida</taxon>
        <taxon>eudicotyledons</taxon>
        <taxon>Gunneridae</taxon>
        <taxon>Pentapetalae</taxon>
        <taxon>asterids</taxon>
        <taxon>lamiids</taxon>
        <taxon>Lamiales</taxon>
        <taxon>Lamiaceae</taxon>
        <taxon>Nepetoideae</taxon>
        <taxon>Elsholtzieae</taxon>
        <taxon>Perilla</taxon>
    </lineage>
</organism>
<dbReference type="Gene3D" id="3.90.730.10">
    <property type="entry name" value="Ribonuclease T2-like"/>
    <property type="match status" value="1"/>
</dbReference>
<evidence type="ECO:0000313" key="3">
    <source>
        <dbReference type="EMBL" id="KAH6831334.1"/>
    </source>
</evidence>
<dbReference type="PROSITE" id="PS50822">
    <property type="entry name" value="PIWI"/>
    <property type="match status" value="1"/>
</dbReference>
<dbReference type="SUPFAM" id="SSF53098">
    <property type="entry name" value="Ribonuclease H-like"/>
    <property type="match status" value="1"/>
</dbReference>
<dbReference type="AlphaFoldDB" id="A0AAD4JDB6"/>
<dbReference type="FunFam" id="3.30.420.10:FF:000091">
    <property type="entry name" value="Protein argonaute 3"/>
    <property type="match status" value="1"/>
</dbReference>
<dbReference type="SUPFAM" id="SSF55895">
    <property type="entry name" value="Ribonuclease Rh-like"/>
    <property type="match status" value="1"/>
</dbReference>
<dbReference type="InterPro" id="IPR003165">
    <property type="entry name" value="Piwi"/>
</dbReference>
<evidence type="ECO:0000256" key="1">
    <source>
        <dbReference type="ARBA" id="ARBA00022759"/>
    </source>
</evidence>
<keyword evidence="1" id="KW-0378">Hydrolase</keyword>
<name>A0AAD4JDB6_PERFH</name>
<dbReference type="Pfam" id="PF02171">
    <property type="entry name" value="Piwi"/>
    <property type="match status" value="1"/>
</dbReference>
<evidence type="ECO:0000259" key="2">
    <source>
        <dbReference type="PROSITE" id="PS50822"/>
    </source>
</evidence>
<keyword evidence="1" id="KW-0255">Endonuclease</keyword>
<dbReference type="GO" id="GO:0033897">
    <property type="term" value="F:ribonuclease T2 activity"/>
    <property type="evidence" value="ECO:0007669"/>
    <property type="project" value="InterPro"/>
</dbReference>
<feature type="domain" description="Piwi" evidence="2">
    <location>
        <begin position="100"/>
        <end position="351"/>
    </location>
</feature>
<reference evidence="3 4" key="1">
    <citation type="journal article" date="2021" name="Nat. Commun.">
        <title>Incipient diploidization of the medicinal plant Perilla within 10,000 years.</title>
        <authorList>
            <person name="Zhang Y."/>
            <person name="Shen Q."/>
            <person name="Leng L."/>
            <person name="Zhang D."/>
            <person name="Chen S."/>
            <person name="Shi Y."/>
            <person name="Ning Z."/>
            <person name="Chen S."/>
        </authorList>
    </citation>
    <scope>NUCLEOTIDE SEQUENCE [LARGE SCALE GENOMIC DNA]</scope>
    <source>
        <strain evidence="4">cv. PC099</strain>
    </source>
</reference>
<dbReference type="InterPro" id="IPR036397">
    <property type="entry name" value="RNaseH_sf"/>
</dbReference>
<dbReference type="InterPro" id="IPR012337">
    <property type="entry name" value="RNaseH-like_sf"/>
</dbReference>
<dbReference type="InterPro" id="IPR036430">
    <property type="entry name" value="RNase_T2-like_sf"/>
</dbReference>
<proteinExistence type="predicted"/>
<dbReference type="Gene3D" id="3.30.420.10">
    <property type="entry name" value="Ribonuclease H-like superfamily/Ribonuclease H"/>
    <property type="match status" value="1"/>
</dbReference>
<keyword evidence="4" id="KW-1185">Reference proteome</keyword>
<evidence type="ECO:0000313" key="4">
    <source>
        <dbReference type="Proteomes" id="UP001190926"/>
    </source>
</evidence>
<dbReference type="EMBL" id="SDAM02000091">
    <property type="protein sequence ID" value="KAH6831334.1"/>
    <property type="molecule type" value="Genomic_DNA"/>
</dbReference>